<dbReference type="GO" id="GO:0090694">
    <property type="term" value="C:Scc2-Scc4 cohesin loading complex"/>
    <property type="evidence" value="ECO:0007669"/>
    <property type="project" value="TreeGrafter"/>
</dbReference>
<dbReference type="GO" id="GO:0071169">
    <property type="term" value="P:establishment of protein localization to chromatin"/>
    <property type="evidence" value="ECO:0007669"/>
    <property type="project" value="TreeGrafter"/>
</dbReference>
<evidence type="ECO:0000256" key="6">
    <source>
        <dbReference type="RuleBase" id="RU364107"/>
    </source>
</evidence>
<keyword evidence="3 6" id="KW-0677">Repeat</keyword>
<dbReference type="GO" id="GO:0140588">
    <property type="term" value="P:chromatin looping"/>
    <property type="evidence" value="ECO:0007669"/>
    <property type="project" value="InterPro"/>
</dbReference>
<reference evidence="9 10" key="1">
    <citation type="journal article" date="2021" name="Genome Biol.">
        <title>AFLAP: assembly-free linkage analysis pipeline using k-mers from genome sequencing data.</title>
        <authorList>
            <person name="Fletcher K."/>
            <person name="Zhang L."/>
            <person name="Gil J."/>
            <person name="Han R."/>
            <person name="Cavanaugh K."/>
            <person name="Michelmore R."/>
        </authorList>
    </citation>
    <scope>NUCLEOTIDE SEQUENCE [LARGE SCALE GENOMIC DNA]</scope>
    <source>
        <strain evidence="9 10">SF5</strain>
    </source>
</reference>
<dbReference type="GO" id="GO:0061775">
    <property type="term" value="F:cohesin loader activity"/>
    <property type="evidence" value="ECO:0007669"/>
    <property type="project" value="InterPro"/>
</dbReference>
<dbReference type="InterPro" id="IPR016024">
    <property type="entry name" value="ARM-type_fold"/>
</dbReference>
<dbReference type="CDD" id="cd23958">
    <property type="entry name" value="SCC2"/>
    <property type="match status" value="1"/>
</dbReference>
<dbReference type="InterPro" id="IPR011989">
    <property type="entry name" value="ARM-like"/>
</dbReference>
<dbReference type="GO" id="GO:0034087">
    <property type="term" value="P:establishment of mitotic sister chromatid cohesion"/>
    <property type="evidence" value="ECO:0007669"/>
    <property type="project" value="TreeGrafter"/>
</dbReference>
<gene>
    <name evidence="9" type="ORF">CCR75_005142</name>
</gene>
<dbReference type="Pfam" id="PF12765">
    <property type="entry name" value="Cohesin_HEAT"/>
    <property type="match status" value="1"/>
</dbReference>
<dbReference type="Gene3D" id="1.25.10.10">
    <property type="entry name" value="Leucine-rich Repeat Variant"/>
    <property type="match status" value="1"/>
</dbReference>
<dbReference type="GO" id="GO:1990414">
    <property type="term" value="P:replication-born double-strand break repair via sister chromatid exchange"/>
    <property type="evidence" value="ECO:0007669"/>
    <property type="project" value="TreeGrafter"/>
</dbReference>
<evidence type="ECO:0000256" key="1">
    <source>
        <dbReference type="ARBA" id="ARBA00004123"/>
    </source>
</evidence>
<dbReference type="KEGG" id="blac:94348896"/>
<comment type="similarity">
    <text evidence="2 6">Belongs to the SCC2/Nipped-B family.</text>
</comment>
<dbReference type="PANTHER" id="PTHR21704:SF18">
    <property type="entry name" value="NIPPED-B-LIKE PROTEIN"/>
    <property type="match status" value="1"/>
</dbReference>
<protein>
    <recommendedName>
        <fullName evidence="6">Sister chromatid cohesion protein</fullName>
    </recommendedName>
</protein>
<evidence type="ECO:0000256" key="4">
    <source>
        <dbReference type="ARBA" id="ARBA00023242"/>
    </source>
</evidence>
<dbReference type="GO" id="GO:0003682">
    <property type="term" value="F:chromatin binding"/>
    <property type="evidence" value="ECO:0007669"/>
    <property type="project" value="TreeGrafter"/>
</dbReference>
<dbReference type="SUPFAM" id="SSF48371">
    <property type="entry name" value="ARM repeat"/>
    <property type="match status" value="3"/>
</dbReference>
<dbReference type="GO" id="GO:0010468">
    <property type="term" value="P:regulation of gene expression"/>
    <property type="evidence" value="ECO:0007669"/>
    <property type="project" value="InterPro"/>
</dbReference>
<dbReference type="GeneID" id="94348896"/>
<dbReference type="RefSeq" id="XP_067820041.1">
    <property type="nucleotide sequence ID" value="XM_067963225.1"/>
</dbReference>
<evidence type="ECO:0000256" key="7">
    <source>
        <dbReference type="SAM" id="MobiDB-lite"/>
    </source>
</evidence>
<name>A0A976FPC4_BRELC</name>
<evidence type="ECO:0000313" key="10">
    <source>
        <dbReference type="Proteomes" id="UP000294530"/>
    </source>
</evidence>
<proteinExistence type="inferred from homology"/>
<evidence type="ECO:0000256" key="3">
    <source>
        <dbReference type="ARBA" id="ARBA00022737"/>
    </source>
</evidence>
<accession>A0A976FPC4</accession>
<comment type="subcellular location">
    <subcellularLocation>
        <location evidence="1 6">Nucleus</location>
    </subcellularLocation>
</comment>
<dbReference type="Pfam" id="PF12830">
    <property type="entry name" value="Nipped-B_C"/>
    <property type="match status" value="1"/>
</dbReference>
<evidence type="ECO:0000259" key="8">
    <source>
        <dbReference type="Pfam" id="PF12830"/>
    </source>
</evidence>
<evidence type="ECO:0000313" key="9">
    <source>
        <dbReference type="EMBL" id="TDH70542.1"/>
    </source>
</evidence>
<dbReference type="Proteomes" id="UP000294530">
    <property type="component" value="Unassembled WGS sequence"/>
</dbReference>
<dbReference type="PANTHER" id="PTHR21704">
    <property type="entry name" value="NIPPED-B-LIKE PROTEIN DELANGIN SCC2-RELATED"/>
    <property type="match status" value="1"/>
</dbReference>
<dbReference type="InterPro" id="IPR026003">
    <property type="entry name" value="Cohesin_HEAT"/>
</dbReference>
<dbReference type="InterPro" id="IPR033031">
    <property type="entry name" value="Scc2/Nipped-B"/>
</dbReference>
<evidence type="ECO:0000256" key="5">
    <source>
        <dbReference type="ARBA" id="ARBA00023306"/>
    </source>
</evidence>
<dbReference type="OrthoDB" id="418242at2759"/>
<keyword evidence="10" id="KW-1185">Reference proteome</keyword>
<keyword evidence="4 6" id="KW-0539">Nucleus</keyword>
<organism evidence="9 10">
    <name type="scientific">Bremia lactucae</name>
    <name type="common">Lettuce downy mildew</name>
    <dbReference type="NCBI Taxonomy" id="4779"/>
    <lineage>
        <taxon>Eukaryota</taxon>
        <taxon>Sar</taxon>
        <taxon>Stramenopiles</taxon>
        <taxon>Oomycota</taxon>
        <taxon>Peronosporomycetes</taxon>
        <taxon>Peronosporales</taxon>
        <taxon>Peronosporaceae</taxon>
        <taxon>Bremia</taxon>
    </lineage>
</organism>
<keyword evidence="5 6" id="KW-0131">Cell cycle</keyword>
<feature type="domain" description="Sister chromatid cohesion C-terminal" evidence="8">
    <location>
        <begin position="1347"/>
        <end position="1542"/>
    </location>
</feature>
<sequence>MLFFCPMYLEPADAAAADCCESLHSVPYPAASSEYFDPTRLAMHIHSTVTNGLSSAVDATEIEADILNSLPKWAQAVIQTGCFHEGMLSSFRIKSKRRSEQQHEKSQKRKSIRYIADQESLAHDKVGELQNKLNVLTTSQDADTEQKDFHVLPLISTHAEFAAESVEQYSELLNKLIKNVMGRHQADTFEQKDIDVFQAEEVKLLLHSLKAMKKKDWIEKLRPELLLSLMSAFDDQVQLGLAVNSLGFNLLTELKEKSQNDKQITRLLASVDVAICELIVMATSQIDRRILSEEIINNCFQLLHQTIRSLLPYIDSSFVTSLPVAKLKEEGKFNNSRSLGTSRVNLRLNKSARNVVERISHVVCEFMDQLASLSMSLKLSDHWIFCLSSSLVPLFALDHSSYATSLQQSALGILRSIYMQYKLHRESLLADIVDIMVKLPTAKRTLRTVKLQNSNDSVQRISTLVVSLIQCSAASQEIGFAEMLSESDTFAEGKCMVTIDKFKIALEDTKNDARIFVRKLLKACWKKIDDRDNRVVLDNFVEDLLIMFVRPEWIGAEELLEVLSSSLASVLHTNVCEGVTNLNFYHSAAALTLIGRMCAAIKVCHRKASQIGWDDNSASAAVLEEHASTLCAAIAAEKNDMSVARDEHLRKLAFKHIVVTHLQRHNSDQGDSKKLLILKFLLESEVHWSGTECISLELEKKLWKSQWERPNGSLSSAFKVPSPTIELALESSLCLAVKRGFCGLFDKLFAHIMALLSKGAPILKARVMKCLRGIVDVDPMLMAESSVQIAVEKCCVDEKSSVREAAVDLIGTYVLLRPTLLDRYFGVLAERIRDKGVKVRKSVCKIFKTAILMQDHARTIILEQEFRRKSACMLCLVERVGNAAEDQALKKFIMDIFQEVWFGANRYSSENLNLLDAPRNHSNLPGSGTAPLPVKSGKYDMTTSSDKNTKFVSEDGSFACAIEEGWVSSQVPTVMPSCILKSYDYKLDNSAEVIATIIEVTHGTPNREWFTKLLKSLLVKSREKNISQSTTNSRAQIAADCSKKIVDRLVNCLIELQEGTLVQGVSIDKAQEQFVACMTALSAFCEARPQLLTHHLETIRVYLNEKDIRIPNLCVSMISKILGIKRVSYTIAIKLEDDLKFLVRRSSPSVVGLSIECLAMLSAARNHEPVLLLELLEQFYLCICKYKQRTSLAGLSDQEDYVLQRALYVAGKIVSSTDVDKCPALSKKFKVLKIGMVASSLYELYRNFVRMPGNDACAAKAVQGMGFLFLNQPRLFLSAQQDGLLTFLLTADTRKAKLQCLVSMKELLLFEEVRLEKGLASKSLNQSKSTEQQVQGDQEADASLIGNVMQAELVNILQLSLHKVPQIRKEAIACIKALLRQGLINPLQCIPNLVALETDRVPYVRDAAYSILLALHERYRSQLHSPLIKGFRDSYYFQLSVYGDATALGIDEKEKAFCLFGRLFINCIKPSRSHEMRLLRALINQFTDQWSVPQPFKGKSPMPNSNIFTSSLKYMCYVAQVLSSLPYDVEDEPLYVIYLISRYVSLRFSPLMDDLKKAFVEAGVLSTQLEEDNANLSTLTLDEYSLHLEPDCMLSLQMNGLHVFAIALMLRLKFALKRNYQLDDEKCATFVPAITDFSVEAKGRAYKKLLLPSVDDLCQPEDPILVSWNLYMVARFAAREDQMQLNFDLKKSELSAVKGQSRSRRMSASSKQKLVTKDSNDEFADTLA</sequence>
<comment type="caution">
    <text evidence="9">The sequence shown here is derived from an EMBL/GenBank/DDBJ whole genome shotgun (WGS) entry which is preliminary data.</text>
</comment>
<evidence type="ECO:0000256" key="2">
    <source>
        <dbReference type="ARBA" id="ARBA00009252"/>
    </source>
</evidence>
<dbReference type="EMBL" id="SHOA02000069">
    <property type="protein sequence ID" value="TDH70542.1"/>
    <property type="molecule type" value="Genomic_DNA"/>
</dbReference>
<dbReference type="InterPro" id="IPR024986">
    <property type="entry name" value="Nipped-B_C"/>
</dbReference>
<feature type="region of interest" description="Disordered" evidence="7">
    <location>
        <begin position="1698"/>
        <end position="1728"/>
    </location>
</feature>